<gene>
    <name evidence="1" type="ORF">HCG48_00785</name>
</gene>
<dbReference type="InterPro" id="IPR010985">
    <property type="entry name" value="Ribbon_hlx_hlx"/>
</dbReference>
<dbReference type="Proteomes" id="UP000500857">
    <property type="component" value="Chromosome"/>
</dbReference>
<dbReference type="InterPro" id="IPR013321">
    <property type="entry name" value="Arc_rbn_hlx_hlx"/>
</dbReference>
<dbReference type="RefSeq" id="WP_168567460.1">
    <property type="nucleotide sequence ID" value="NZ_CP051167.1"/>
</dbReference>
<dbReference type="GO" id="GO:0006355">
    <property type="term" value="P:regulation of DNA-templated transcription"/>
    <property type="evidence" value="ECO:0007669"/>
    <property type="project" value="InterPro"/>
</dbReference>
<keyword evidence="2" id="KW-1185">Reference proteome</keyword>
<proteinExistence type="predicted"/>
<dbReference type="Gene3D" id="1.10.1220.10">
    <property type="entry name" value="Met repressor-like"/>
    <property type="match status" value="1"/>
</dbReference>
<evidence type="ECO:0000313" key="1">
    <source>
        <dbReference type="EMBL" id="QIZ69303.1"/>
    </source>
</evidence>
<protein>
    <submittedName>
        <fullName evidence="1">Uncharacterized protein</fullName>
    </submittedName>
</protein>
<accession>A0A6H1TU68</accession>
<name>A0A6H1TU68_9CYAN</name>
<dbReference type="KEGG" id="oxy:HCG48_00785"/>
<evidence type="ECO:0000313" key="2">
    <source>
        <dbReference type="Proteomes" id="UP000500857"/>
    </source>
</evidence>
<sequence>MQDKQKVTLYLPPELHRQLKIRAAVDSEPMSAIAERAIEFYMTHSEAIEELESSYYGRTHQVYNCPDCASSVVIRDGELVSLGNRPSIIADDELPVDKVETVKSKNDQQGEEQLVPC</sequence>
<dbReference type="AlphaFoldDB" id="A0A6H1TU68"/>
<reference evidence="1 2" key="1">
    <citation type="submission" date="2020-04" db="EMBL/GenBank/DDBJ databases">
        <authorList>
            <person name="Basu S."/>
            <person name="Maruthanayagam V."/>
            <person name="Chakraborty S."/>
            <person name="Pramanik A."/>
            <person name="Mukherjee J."/>
            <person name="Brink B."/>
        </authorList>
    </citation>
    <scope>NUCLEOTIDE SEQUENCE [LARGE SCALE GENOMIC DNA]</scope>
    <source>
        <strain evidence="1 2">AP17</strain>
    </source>
</reference>
<organism evidence="1 2">
    <name type="scientific">Oxynema aestuarii AP17</name>
    <dbReference type="NCBI Taxonomy" id="2064643"/>
    <lineage>
        <taxon>Bacteria</taxon>
        <taxon>Bacillati</taxon>
        <taxon>Cyanobacteriota</taxon>
        <taxon>Cyanophyceae</taxon>
        <taxon>Oscillatoriophycideae</taxon>
        <taxon>Oscillatoriales</taxon>
        <taxon>Oscillatoriaceae</taxon>
        <taxon>Oxynema</taxon>
        <taxon>Oxynema aestuarii</taxon>
    </lineage>
</organism>
<dbReference type="EMBL" id="CP051167">
    <property type="protein sequence ID" value="QIZ69303.1"/>
    <property type="molecule type" value="Genomic_DNA"/>
</dbReference>
<dbReference type="SUPFAM" id="SSF47598">
    <property type="entry name" value="Ribbon-helix-helix"/>
    <property type="match status" value="1"/>
</dbReference>